<geneLocation type="plasmid" evidence="1">
    <name>p17-15-vir-like</name>
</geneLocation>
<sequence>MTWHYCGTEAAGSINLEFISYWKAGVLTHTDNSLTKEERAAIHEQLAKKCRADLVTGAAA</sequence>
<dbReference type="EMBL" id="MN956836">
    <property type="protein sequence ID" value="QTX14867.1"/>
    <property type="molecule type" value="Genomic_DNA"/>
</dbReference>
<evidence type="ECO:0000313" key="1">
    <source>
        <dbReference type="EMBL" id="QTX14867.1"/>
    </source>
</evidence>
<keyword evidence="1" id="KW-0614">Plasmid</keyword>
<reference evidence="1" key="1">
    <citation type="submission" date="2020-01" db="EMBL/GenBank/DDBJ databases">
        <authorList>
            <person name="Qin S."/>
        </authorList>
    </citation>
    <scope>NUCLEOTIDE SEQUENCE</scope>
    <source>
        <strain evidence="1">CVir17-16-YZ6g</strain>
        <plasmid evidence="1">p17-15-vir-like</plasmid>
    </source>
</reference>
<organism evidence="1">
    <name type="scientific">Klebsiella pneumoniae</name>
    <dbReference type="NCBI Taxonomy" id="573"/>
    <lineage>
        <taxon>Bacteria</taxon>
        <taxon>Pseudomonadati</taxon>
        <taxon>Pseudomonadota</taxon>
        <taxon>Gammaproteobacteria</taxon>
        <taxon>Enterobacterales</taxon>
        <taxon>Enterobacteriaceae</taxon>
        <taxon>Klebsiella/Raoultella group</taxon>
        <taxon>Klebsiella</taxon>
        <taxon>Klebsiella pneumoniae complex</taxon>
    </lineage>
</organism>
<name>A0A8B0SY16_KLEPN</name>
<proteinExistence type="predicted"/>
<accession>A0A8B0SY16</accession>
<protein>
    <submittedName>
        <fullName evidence="1">Uncharacterized protein</fullName>
    </submittedName>
</protein>
<dbReference type="AlphaFoldDB" id="A0A8B0SY16"/>